<keyword evidence="4" id="KW-1185">Reference proteome</keyword>
<sequence length="119" mass="13785">LGTLEVRPIAGRELKEKDLISKQDPYLEVTCGSEKHATKADKRGGRKPQWSDVLRYDIHEGSNQMFVKAFAAGLNESKFIGECMIELKRVFSERQFDSWFELKDRGKYAGEIYLELTFY</sequence>
<dbReference type="Proteomes" id="UP000278143">
    <property type="component" value="Unassembled WGS sequence"/>
</dbReference>
<dbReference type="InterPro" id="IPR052981">
    <property type="entry name" value="Ingression_C2_domain"/>
</dbReference>
<dbReference type="EMBL" id="KZ991961">
    <property type="protein sequence ID" value="RKP22554.1"/>
    <property type="molecule type" value="Genomic_DNA"/>
</dbReference>
<dbReference type="EMBL" id="KZ989129">
    <property type="protein sequence ID" value="RKP27972.1"/>
    <property type="molecule type" value="Genomic_DNA"/>
</dbReference>
<dbReference type="InterPro" id="IPR035892">
    <property type="entry name" value="C2_domain_sf"/>
</dbReference>
<accession>A0A4P9YS26</accession>
<protein>
    <submittedName>
        <fullName evidence="2">C2 domain-containing protein</fullName>
    </submittedName>
</protein>
<dbReference type="OrthoDB" id="270970at2759"/>
<name>A0A4P9YS26_9FUNG</name>
<feature type="non-terminal residue" evidence="2">
    <location>
        <position position="1"/>
    </location>
</feature>
<reference evidence="2" key="2">
    <citation type="submission" date="2018-07" db="EMBL/GenBank/DDBJ databases">
        <title>Leveraging single-cell genomics to expand the Fungal Tree of Life.</title>
        <authorList>
            <consortium name="DOE Joint Genome Institute"/>
            <person name="Ahrendt S.R."/>
            <person name="Quandt C.A."/>
            <person name="Ciobanu D."/>
            <person name="Clum A."/>
            <person name="Salamov A."/>
            <person name="Andreopoulos B."/>
            <person name="Cheng J.-F."/>
            <person name="Woyke T."/>
            <person name="Pelin A."/>
            <person name="Henrissat B."/>
            <person name="Reynolds N."/>
            <person name="Benny G.L."/>
            <person name="Smith M.E."/>
            <person name="James T.Y."/>
            <person name="Grigoriev I.V."/>
        </authorList>
    </citation>
    <scope>NUCLEOTIDE SEQUENCE</scope>
    <source>
        <strain evidence="2">Benny S71-1</strain>
    </source>
</reference>
<organism evidence="2 4">
    <name type="scientific">Syncephalis pseudoplumigaleata</name>
    <dbReference type="NCBI Taxonomy" id="1712513"/>
    <lineage>
        <taxon>Eukaryota</taxon>
        <taxon>Fungi</taxon>
        <taxon>Fungi incertae sedis</taxon>
        <taxon>Zoopagomycota</taxon>
        <taxon>Zoopagomycotina</taxon>
        <taxon>Zoopagomycetes</taxon>
        <taxon>Zoopagales</taxon>
        <taxon>Piptocephalidaceae</taxon>
        <taxon>Syncephalis</taxon>
    </lineage>
</organism>
<feature type="domain" description="C2" evidence="1">
    <location>
        <begin position="1"/>
        <end position="100"/>
    </location>
</feature>
<gene>
    <name evidence="3" type="ORF">SYNPS1DRAFT_7999</name>
    <name evidence="2" type="ORF">SYNPS1DRAFT_8942</name>
</gene>
<dbReference type="SMART" id="SM00239">
    <property type="entry name" value="C2"/>
    <property type="match status" value="1"/>
</dbReference>
<feature type="non-terminal residue" evidence="2">
    <location>
        <position position="119"/>
    </location>
</feature>
<proteinExistence type="predicted"/>
<dbReference type="Gene3D" id="2.60.40.150">
    <property type="entry name" value="C2 domain"/>
    <property type="match status" value="1"/>
</dbReference>
<evidence type="ECO:0000313" key="4">
    <source>
        <dbReference type="Proteomes" id="UP000278143"/>
    </source>
</evidence>
<dbReference type="PROSITE" id="PS50004">
    <property type="entry name" value="C2"/>
    <property type="match status" value="1"/>
</dbReference>
<dbReference type="InterPro" id="IPR000008">
    <property type="entry name" value="C2_dom"/>
</dbReference>
<evidence type="ECO:0000259" key="1">
    <source>
        <dbReference type="PROSITE" id="PS50004"/>
    </source>
</evidence>
<dbReference type="PANTHER" id="PTHR47052:SF3">
    <property type="entry name" value="INGRESSION PROTEIN 1"/>
    <property type="match status" value="1"/>
</dbReference>
<evidence type="ECO:0000313" key="3">
    <source>
        <dbReference type="EMBL" id="RKP27972.1"/>
    </source>
</evidence>
<dbReference type="Pfam" id="PF00168">
    <property type="entry name" value="C2"/>
    <property type="match status" value="1"/>
</dbReference>
<dbReference type="PANTHER" id="PTHR47052">
    <property type="entry name" value="CONSERVED SERINE PROLINE-RICH PROTEIN (AFU_ORTHOLOGUE AFUA_2G01790)"/>
    <property type="match status" value="1"/>
</dbReference>
<dbReference type="AlphaFoldDB" id="A0A4P9YS26"/>
<reference evidence="4" key="1">
    <citation type="journal article" date="2018" name="Nat. Microbiol.">
        <title>Leveraging single-cell genomics to expand the fungal tree of life.</title>
        <authorList>
            <person name="Ahrendt S.R."/>
            <person name="Quandt C.A."/>
            <person name="Ciobanu D."/>
            <person name="Clum A."/>
            <person name="Salamov A."/>
            <person name="Andreopoulos B."/>
            <person name="Cheng J.F."/>
            <person name="Woyke T."/>
            <person name="Pelin A."/>
            <person name="Henrissat B."/>
            <person name="Reynolds N.K."/>
            <person name="Benny G.L."/>
            <person name="Smith M.E."/>
            <person name="James T.Y."/>
            <person name="Grigoriev I.V."/>
        </authorList>
    </citation>
    <scope>NUCLEOTIDE SEQUENCE [LARGE SCALE GENOMIC DNA]</scope>
    <source>
        <strain evidence="4">Benny S71-1</strain>
    </source>
</reference>
<evidence type="ECO:0000313" key="2">
    <source>
        <dbReference type="EMBL" id="RKP22554.1"/>
    </source>
</evidence>
<dbReference type="SUPFAM" id="SSF49562">
    <property type="entry name" value="C2 domain (Calcium/lipid-binding domain, CaLB)"/>
    <property type="match status" value="1"/>
</dbReference>